<evidence type="ECO:0000313" key="3">
    <source>
        <dbReference type="Proteomes" id="UP001465755"/>
    </source>
</evidence>
<dbReference type="AlphaFoldDB" id="A0AAW1PLA5"/>
<keyword evidence="1" id="KW-1133">Transmembrane helix</keyword>
<sequence length="450" mass="51523">MKRQQRATPRLQHAVFAIVAAVLLILTFTLGRFWETRQHTLGHTQLRSAQERAWAFQGGPTDTLVVYIFSDTDPEYLENLKFFLRWGVHEGDGADYVIVLQQDPDSQAVELHTESLPSSVQIVQHANECYDWGTFGWLLDSGKVVVQKYKYLVLLNSSVRGPYLLPYVPERVAWHRLLTSRLDSTTKLVGPVISCEGSPFKGNAGGQWRTNPHVQSYTLAMDRDALDILRKDSEALHCHSDRWDAIWYSELGSSAAILEAGYNIASLLHRYQGVDWRLESNWGCNQRINPTGDHYFDGITLSPYELLFVKVKETLLLSTGAQAKIAAKYHDWMDGLDTQTQDIFHNRYAEEPEDFKPPFVAMMRARGSKCFDHKFYQSHNKDLEGLTEEQLWTHFCSAGQFEQRPVRFTCKWDLPPEMAGELDRAHAAMGLRPHPNRMKPLKGWQANIVI</sequence>
<keyword evidence="3" id="KW-1185">Reference proteome</keyword>
<dbReference type="EMBL" id="JALJOQ010000018">
    <property type="protein sequence ID" value="KAK9809642.1"/>
    <property type="molecule type" value="Genomic_DNA"/>
</dbReference>
<comment type="caution">
    <text evidence="2">The sequence shown here is derived from an EMBL/GenBank/DDBJ whole genome shotgun (WGS) entry which is preliminary data.</text>
</comment>
<protein>
    <submittedName>
        <fullName evidence="2">Uncharacterized protein</fullName>
    </submittedName>
</protein>
<gene>
    <name evidence="2" type="ORF">WJX73_010331</name>
</gene>
<accession>A0AAW1PLA5</accession>
<dbReference type="Proteomes" id="UP001465755">
    <property type="component" value="Unassembled WGS sequence"/>
</dbReference>
<feature type="transmembrane region" description="Helical" evidence="1">
    <location>
        <begin position="12"/>
        <end position="34"/>
    </location>
</feature>
<evidence type="ECO:0000313" key="2">
    <source>
        <dbReference type="EMBL" id="KAK9809642.1"/>
    </source>
</evidence>
<evidence type="ECO:0000256" key="1">
    <source>
        <dbReference type="SAM" id="Phobius"/>
    </source>
</evidence>
<organism evidence="2 3">
    <name type="scientific">Symbiochloris irregularis</name>
    <dbReference type="NCBI Taxonomy" id="706552"/>
    <lineage>
        <taxon>Eukaryota</taxon>
        <taxon>Viridiplantae</taxon>
        <taxon>Chlorophyta</taxon>
        <taxon>core chlorophytes</taxon>
        <taxon>Trebouxiophyceae</taxon>
        <taxon>Trebouxiales</taxon>
        <taxon>Trebouxiaceae</taxon>
        <taxon>Symbiochloris</taxon>
    </lineage>
</organism>
<name>A0AAW1PLA5_9CHLO</name>
<keyword evidence="1" id="KW-0472">Membrane</keyword>
<keyword evidence="1" id="KW-0812">Transmembrane</keyword>
<reference evidence="2 3" key="1">
    <citation type="journal article" date="2024" name="Nat. Commun.">
        <title>Phylogenomics reveals the evolutionary origins of lichenization in chlorophyte algae.</title>
        <authorList>
            <person name="Puginier C."/>
            <person name="Libourel C."/>
            <person name="Otte J."/>
            <person name="Skaloud P."/>
            <person name="Haon M."/>
            <person name="Grisel S."/>
            <person name="Petersen M."/>
            <person name="Berrin J.G."/>
            <person name="Delaux P.M."/>
            <person name="Dal Grande F."/>
            <person name="Keller J."/>
        </authorList>
    </citation>
    <scope>NUCLEOTIDE SEQUENCE [LARGE SCALE GENOMIC DNA]</scope>
    <source>
        <strain evidence="2 3">SAG 2036</strain>
    </source>
</reference>
<proteinExistence type="predicted"/>